<dbReference type="Proteomes" id="UP000244912">
    <property type="component" value="Unassembled WGS sequence"/>
</dbReference>
<feature type="domain" description="Peptidase M48" evidence="7">
    <location>
        <begin position="95"/>
        <end position="264"/>
    </location>
</feature>
<keyword evidence="1 6" id="KW-0645">Protease</keyword>
<accession>A0A2R8BU43</accession>
<dbReference type="Gene3D" id="3.30.2010.10">
    <property type="entry name" value="Metalloproteases ('zincins'), catalytic domain"/>
    <property type="match status" value="1"/>
</dbReference>
<evidence type="ECO:0000256" key="1">
    <source>
        <dbReference type="ARBA" id="ARBA00022670"/>
    </source>
</evidence>
<reference evidence="8 9" key="1">
    <citation type="submission" date="2018-03" db="EMBL/GenBank/DDBJ databases">
        <authorList>
            <person name="Keele B.F."/>
        </authorList>
    </citation>
    <scope>NUCLEOTIDE SEQUENCE [LARGE SCALE GENOMIC DNA]</scope>
    <source>
        <strain evidence="8 9">CECT 8504</strain>
    </source>
</reference>
<organism evidence="8 9">
    <name type="scientific">Palleronia abyssalis</name>
    <dbReference type="NCBI Taxonomy" id="1501240"/>
    <lineage>
        <taxon>Bacteria</taxon>
        <taxon>Pseudomonadati</taxon>
        <taxon>Pseudomonadota</taxon>
        <taxon>Alphaproteobacteria</taxon>
        <taxon>Rhodobacterales</taxon>
        <taxon>Roseobacteraceae</taxon>
        <taxon>Palleronia</taxon>
    </lineage>
</organism>
<evidence type="ECO:0000256" key="6">
    <source>
        <dbReference type="RuleBase" id="RU003983"/>
    </source>
</evidence>
<comment type="cofactor">
    <cofactor evidence="6">
        <name>Zn(2+)</name>
        <dbReference type="ChEBI" id="CHEBI:29105"/>
    </cofactor>
    <text evidence="6">Binds 1 zinc ion per subunit.</text>
</comment>
<dbReference type="AlphaFoldDB" id="A0A2R8BU43"/>
<evidence type="ECO:0000313" key="9">
    <source>
        <dbReference type="Proteomes" id="UP000244912"/>
    </source>
</evidence>
<dbReference type="EMBL" id="ONZF01000002">
    <property type="protein sequence ID" value="SPJ23655.1"/>
    <property type="molecule type" value="Genomic_DNA"/>
</dbReference>
<dbReference type="OrthoDB" id="7338723at2"/>
<evidence type="ECO:0000256" key="3">
    <source>
        <dbReference type="ARBA" id="ARBA00022801"/>
    </source>
</evidence>
<evidence type="ECO:0000256" key="4">
    <source>
        <dbReference type="ARBA" id="ARBA00022833"/>
    </source>
</evidence>
<dbReference type="InterPro" id="IPR051156">
    <property type="entry name" value="Mito/Outer_Membr_Metalloprot"/>
</dbReference>
<dbReference type="Pfam" id="PF01435">
    <property type="entry name" value="Peptidase_M48"/>
    <property type="match status" value="1"/>
</dbReference>
<keyword evidence="4 6" id="KW-0862">Zinc</keyword>
<comment type="similarity">
    <text evidence="6">Belongs to the peptidase M48 family.</text>
</comment>
<dbReference type="EC" id="3.4.-.-" evidence="8"/>
<keyword evidence="5 6" id="KW-0482">Metalloprotease</keyword>
<dbReference type="PANTHER" id="PTHR22726:SF1">
    <property type="entry name" value="METALLOENDOPEPTIDASE OMA1, MITOCHONDRIAL"/>
    <property type="match status" value="1"/>
</dbReference>
<keyword evidence="9" id="KW-1185">Reference proteome</keyword>
<evidence type="ECO:0000313" key="8">
    <source>
        <dbReference type="EMBL" id="SPJ23655.1"/>
    </source>
</evidence>
<evidence type="ECO:0000256" key="2">
    <source>
        <dbReference type="ARBA" id="ARBA00022723"/>
    </source>
</evidence>
<keyword evidence="2" id="KW-0479">Metal-binding</keyword>
<dbReference type="PROSITE" id="PS51257">
    <property type="entry name" value="PROKAR_LIPOPROTEIN"/>
    <property type="match status" value="1"/>
</dbReference>
<dbReference type="GO" id="GO:0051603">
    <property type="term" value="P:proteolysis involved in protein catabolic process"/>
    <property type="evidence" value="ECO:0007669"/>
    <property type="project" value="TreeGrafter"/>
</dbReference>
<dbReference type="InterPro" id="IPR001915">
    <property type="entry name" value="Peptidase_M48"/>
</dbReference>
<evidence type="ECO:0000259" key="7">
    <source>
        <dbReference type="Pfam" id="PF01435"/>
    </source>
</evidence>
<name>A0A2R8BU43_9RHOB</name>
<dbReference type="RefSeq" id="WP_108893467.1">
    <property type="nucleotide sequence ID" value="NZ_ONZF01000002.1"/>
</dbReference>
<proteinExistence type="inferred from homology"/>
<dbReference type="GO" id="GO:0004222">
    <property type="term" value="F:metalloendopeptidase activity"/>
    <property type="evidence" value="ECO:0007669"/>
    <property type="project" value="InterPro"/>
</dbReference>
<gene>
    <name evidence="8" type="primary">bepA_3</name>
    <name evidence="8" type="ORF">PAA8504_01468</name>
</gene>
<protein>
    <submittedName>
        <fullName evidence="8">Beta-barrel assembly-enhancing protease</fullName>
        <ecNumber evidence="8">3.4.-.-</ecNumber>
    </submittedName>
</protein>
<sequence>MTGTWMRGLMATCVAIGLAGCGTTYELPKVNDEASTMAAAMFTQARATPPGATVTPEAAAARFRRVVARVKPAAVAFCRSEAGDRPAKVCDLPVVIDPSVGEANAYQTRDRQGAPFIGITVPMLLQVGNDDELAFMIAHEFGHHIADHIEKGERQALAGALILGALTATSQAYANQANPGRYTGADQADLQRSIGLGAAVGQRAYSQTYELESDVIAAHIARMSGYDAVNGARFFARPAGARTQAGTLSFWGTHPPNSQRLATVIAATRAADAGQGLNRAE</sequence>
<dbReference type="GO" id="GO:0016020">
    <property type="term" value="C:membrane"/>
    <property type="evidence" value="ECO:0007669"/>
    <property type="project" value="TreeGrafter"/>
</dbReference>
<evidence type="ECO:0000256" key="5">
    <source>
        <dbReference type="ARBA" id="ARBA00023049"/>
    </source>
</evidence>
<keyword evidence="3 6" id="KW-0378">Hydrolase</keyword>
<dbReference type="PANTHER" id="PTHR22726">
    <property type="entry name" value="METALLOENDOPEPTIDASE OMA1"/>
    <property type="match status" value="1"/>
</dbReference>
<dbReference type="GO" id="GO:0046872">
    <property type="term" value="F:metal ion binding"/>
    <property type="evidence" value="ECO:0007669"/>
    <property type="project" value="UniProtKB-KW"/>
</dbReference>